<protein>
    <recommendedName>
        <fullName evidence="3">RING-type domain-containing protein</fullName>
    </recommendedName>
</protein>
<evidence type="ECO:0000313" key="1">
    <source>
        <dbReference type="EnsemblProtists" id="EOD21554"/>
    </source>
</evidence>
<dbReference type="PaxDb" id="2903-EOD21554"/>
<name>A0A0D3JDG9_EMIH1</name>
<dbReference type="GeneID" id="17267103"/>
<dbReference type="RefSeq" id="XP_005773983.1">
    <property type="nucleotide sequence ID" value="XM_005773926.1"/>
</dbReference>
<evidence type="ECO:0000313" key="2">
    <source>
        <dbReference type="Proteomes" id="UP000013827"/>
    </source>
</evidence>
<dbReference type="AlphaFoldDB" id="A0A0D3JDG9"/>
<dbReference type="Proteomes" id="UP000013827">
    <property type="component" value="Unassembled WGS sequence"/>
</dbReference>
<reference evidence="2" key="1">
    <citation type="journal article" date="2013" name="Nature">
        <title>Pan genome of the phytoplankton Emiliania underpins its global distribution.</title>
        <authorList>
            <person name="Read B.A."/>
            <person name="Kegel J."/>
            <person name="Klute M.J."/>
            <person name="Kuo A."/>
            <person name="Lefebvre S.C."/>
            <person name="Maumus F."/>
            <person name="Mayer C."/>
            <person name="Miller J."/>
            <person name="Monier A."/>
            <person name="Salamov A."/>
            <person name="Young J."/>
            <person name="Aguilar M."/>
            <person name="Claverie J.M."/>
            <person name="Frickenhaus S."/>
            <person name="Gonzalez K."/>
            <person name="Herman E.K."/>
            <person name="Lin Y.C."/>
            <person name="Napier J."/>
            <person name="Ogata H."/>
            <person name="Sarno A.F."/>
            <person name="Shmutz J."/>
            <person name="Schroeder D."/>
            <person name="de Vargas C."/>
            <person name="Verret F."/>
            <person name="von Dassow P."/>
            <person name="Valentin K."/>
            <person name="Van de Peer Y."/>
            <person name="Wheeler G."/>
            <person name="Dacks J.B."/>
            <person name="Delwiche C.F."/>
            <person name="Dyhrman S.T."/>
            <person name="Glockner G."/>
            <person name="John U."/>
            <person name="Richards T."/>
            <person name="Worden A.Z."/>
            <person name="Zhang X."/>
            <person name="Grigoriev I.V."/>
            <person name="Allen A.E."/>
            <person name="Bidle K."/>
            <person name="Borodovsky M."/>
            <person name="Bowler C."/>
            <person name="Brownlee C."/>
            <person name="Cock J.M."/>
            <person name="Elias M."/>
            <person name="Gladyshev V.N."/>
            <person name="Groth M."/>
            <person name="Guda C."/>
            <person name="Hadaegh A."/>
            <person name="Iglesias-Rodriguez M.D."/>
            <person name="Jenkins J."/>
            <person name="Jones B.M."/>
            <person name="Lawson T."/>
            <person name="Leese F."/>
            <person name="Lindquist E."/>
            <person name="Lobanov A."/>
            <person name="Lomsadze A."/>
            <person name="Malik S.B."/>
            <person name="Marsh M.E."/>
            <person name="Mackinder L."/>
            <person name="Mock T."/>
            <person name="Mueller-Roeber B."/>
            <person name="Pagarete A."/>
            <person name="Parker M."/>
            <person name="Probert I."/>
            <person name="Quesneville H."/>
            <person name="Raines C."/>
            <person name="Rensing S.A."/>
            <person name="Riano-Pachon D.M."/>
            <person name="Richier S."/>
            <person name="Rokitta S."/>
            <person name="Shiraiwa Y."/>
            <person name="Soanes D.M."/>
            <person name="van der Giezen M."/>
            <person name="Wahlund T.M."/>
            <person name="Williams B."/>
            <person name="Wilson W."/>
            <person name="Wolfe G."/>
            <person name="Wurch L.L."/>
        </authorList>
    </citation>
    <scope>NUCLEOTIDE SEQUENCE</scope>
</reference>
<evidence type="ECO:0008006" key="3">
    <source>
        <dbReference type="Google" id="ProtNLM"/>
    </source>
</evidence>
<dbReference type="HOGENOM" id="CLU_830095_0_0_1"/>
<keyword evidence="2" id="KW-1185">Reference proteome</keyword>
<reference evidence="1" key="2">
    <citation type="submission" date="2024-10" db="UniProtKB">
        <authorList>
            <consortium name="EnsemblProtists"/>
        </authorList>
    </citation>
    <scope>IDENTIFICATION</scope>
</reference>
<proteinExistence type="predicted"/>
<organism evidence="1 2">
    <name type="scientific">Emiliania huxleyi (strain CCMP1516)</name>
    <dbReference type="NCBI Taxonomy" id="280463"/>
    <lineage>
        <taxon>Eukaryota</taxon>
        <taxon>Haptista</taxon>
        <taxon>Haptophyta</taxon>
        <taxon>Prymnesiophyceae</taxon>
        <taxon>Isochrysidales</taxon>
        <taxon>Noelaerhabdaceae</taxon>
        <taxon>Emiliania</taxon>
    </lineage>
</organism>
<dbReference type="KEGG" id="ehx:EMIHUDRAFT_240994"/>
<dbReference type="EnsemblProtists" id="EOD21554">
    <property type="protein sequence ID" value="EOD21554"/>
    <property type="gene ID" value="EMIHUDRAFT_240994"/>
</dbReference>
<sequence>MQELSALARTCLDKYKKRCSLQAALQRLVRLEREQCAPTAEEGQLAAARAELARHAANADVAAASAAQQQRTCVICFCDYSLNEGIECSAPARAKAHFMCNGCLGTYVTGQVTDHEDANLRRFEQRGGVRCPSFIAPRAGQPIVPGTCCAPAYTDAALASRLPDVTFALYFNAKSKVAEQQIELAAKQRSAAEVARLQAELARRDEDVRAAQVRTHIIEKILNPACPRCGQAFIDFEGCFALSCSRVGCTMPPHGFCAYCLHDANGDAHHHVAHCRYNIAPPGNGVFASIEVYREAERRRCQRMLREYLGKLDERTRARALRDCAQEFRDLRVQL</sequence>
<accession>A0A0D3JDG9</accession>